<accession>A0ABQ1M7M6</accession>
<evidence type="ECO:0000313" key="6">
    <source>
        <dbReference type="EMBL" id="GGC32882.1"/>
    </source>
</evidence>
<feature type="transmembrane region" description="Helical" evidence="5">
    <location>
        <begin position="162"/>
        <end position="183"/>
    </location>
</feature>
<feature type="transmembrane region" description="Helical" evidence="5">
    <location>
        <begin position="456"/>
        <end position="475"/>
    </location>
</feature>
<feature type="transmembrane region" description="Helical" evidence="5">
    <location>
        <begin position="132"/>
        <end position="150"/>
    </location>
</feature>
<feature type="transmembrane region" description="Helical" evidence="5">
    <location>
        <begin position="427"/>
        <end position="444"/>
    </location>
</feature>
<feature type="transmembrane region" description="Helical" evidence="5">
    <location>
        <begin position="88"/>
        <end position="112"/>
    </location>
</feature>
<keyword evidence="3 5" id="KW-1133">Transmembrane helix</keyword>
<proteinExistence type="predicted"/>
<organism evidence="6 7">
    <name type="scientific">Asaia siamensis</name>
    <dbReference type="NCBI Taxonomy" id="110479"/>
    <lineage>
        <taxon>Bacteria</taxon>
        <taxon>Pseudomonadati</taxon>
        <taxon>Pseudomonadota</taxon>
        <taxon>Alphaproteobacteria</taxon>
        <taxon>Acetobacterales</taxon>
        <taxon>Acetobacteraceae</taxon>
        <taxon>Asaia</taxon>
    </lineage>
</organism>
<sequence length="505" mass="53728">MLQDDSEGFRKSLGLLDLTMIGFGSIFGSGWLFAAPHVADIAGPASIVSWFTGGVAVLLIGLVYCELGASLPKAGGVVHYPERSHGPAAAFVMGLITTIAFTSLIAIEIVAARQYAGAWITGLNRNAAGDPTWLGWGMQAVVLLGLFALNRSGMSRFALANNVITLFKFLVPLAVIILLFMHFDADNFTAQGFTPFGAQGIETAVSTGGIIFAYLGLTPILSVASEVKNPQRTIPIALIASVVLSTLVYVLLQTAFIGSLPAALMHDGWGAIGNHLPLPFHDIALLLGLGGLAIVVVLDAILSPTGTGNVYMSAAPRVIYAWSRAGVFFPVFKRVNAKTGVPDPALALTFGLALFWTLPFPSWQALISVVSSALMLSYAFAPLCAAALRRSQPALPRPFRLRGFGFFSPVSFMIASLIVVWTGWATLSWLLPFVIVIASAFMLFCKRNDNAVQSVLWMPSYLIGLLVFSWLGPFGGRAVLDTLTTDLGVGVLSLVIHEWAARTAL</sequence>
<comment type="caution">
    <text evidence="6">The sequence shown here is derived from an EMBL/GenBank/DDBJ whole genome shotgun (WGS) entry which is preliminary data.</text>
</comment>
<feature type="transmembrane region" description="Helical" evidence="5">
    <location>
        <begin position="365"/>
        <end position="388"/>
    </location>
</feature>
<keyword evidence="2 5" id="KW-0812">Transmembrane</keyword>
<dbReference type="EMBL" id="BMCH01000004">
    <property type="protein sequence ID" value="GGC32882.1"/>
    <property type="molecule type" value="Genomic_DNA"/>
</dbReference>
<dbReference type="Proteomes" id="UP000637769">
    <property type="component" value="Unassembled WGS sequence"/>
</dbReference>
<feature type="transmembrane region" description="Helical" evidence="5">
    <location>
        <begin position="236"/>
        <end position="263"/>
    </location>
</feature>
<dbReference type="PANTHER" id="PTHR47547">
    <property type="match status" value="1"/>
</dbReference>
<dbReference type="Pfam" id="PF13520">
    <property type="entry name" value="AA_permease_2"/>
    <property type="match status" value="1"/>
</dbReference>
<feature type="transmembrane region" description="Helical" evidence="5">
    <location>
        <begin position="283"/>
        <end position="302"/>
    </location>
</feature>
<gene>
    <name evidence="6" type="primary">yveA</name>
    <name evidence="6" type="ORF">GCM10007207_17970</name>
</gene>
<dbReference type="PIRSF" id="PIRSF006060">
    <property type="entry name" value="AA_transporter"/>
    <property type="match status" value="1"/>
</dbReference>
<keyword evidence="4 5" id="KW-0472">Membrane</keyword>
<name>A0ABQ1M7M6_9PROT</name>
<comment type="subcellular location">
    <subcellularLocation>
        <location evidence="1">Membrane</location>
        <topology evidence="1">Multi-pass membrane protein</topology>
    </subcellularLocation>
</comment>
<evidence type="ECO:0000256" key="1">
    <source>
        <dbReference type="ARBA" id="ARBA00004141"/>
    </source>
</evidence>
<dbReference type="RefSeq" id="WP_188426442.1">
    <property type="nucleotide sequence ID" value="NZ_BMCH01000004.1"/>
</dbReference>
<keyword evidence="7" id="KW-1185">Reference proteome</keyword>
<evidence type="ECO:0000313" key="7">
    <source>
        <dbReference type="Proteomes" id="UP000637769"/>
    </source>
</evidence>
<feature type="transmembrane region" description="Helical" evidence="5">
    <location>
        <begin position="400"/>
        <end position="421"/>
    </location>
</feature>
<evidence type="ECO:0000256" key="3">
    <source>
        <dbReference type="ARBA" id="ARBA00022989"/>
    </source>
</evidence>
<feature type="transmembrane region" description="Helical" evidence="5">
    <location>
        <begin position="203"/>
        <end position="224"/>
    </location>
</feature>
<protein>
    <submittedName>
        <fullName evidence="6">Aspartate:proton symporter</fullName>
    </submittedName>
</protein>
<dbReference type="InterPro" id="IPR052962">
    <property type="entry name" value="AA_Transporter_AGT"/>
</dbReference>
<reference evidence="7" key="1">
    <citation type="journal article" date="2019" name="Int. J. Syst. Evol. Microbiol.">
        <title>The Global Catalogue of Microorganisms (GCM) 10K type strain sequencing project: providing services to taxonomists for standard genome sequencing and annotation.</title>
        <authorList>
            <consortium name="The Broad Institute Genomics Platform"/>
            <consortium name="The Broad Institute Genome Sequencing Center for Infectious Disease"/>
            <person name="Wu L."/>
            <person name="Ma J."/>
        </authorList>
    </citation>
    <scope>NUCLEOTIDE SEQUENCE [LARGE SCALE GENOMIC DNA]</scope>
    <source>
        <strain evidence="7">CCM 7132</strain>
    </source>
</reference>
<evidence type="ECO:0000256" key="4">
    <source>
        <dbReference type="ARBA" id="ARBA00023136"/>
    </source>
</evidence>
<dbReference type="PANTHER" id="PTHR47547:SF1">
    <property type="entry name" value="ASPARTATE-PROTON SYMPORTER"/>
    <property type="match status" value="1"/>
</dbReference>
<evidence type="ECO:0000256" key="2">
    <source>
        <dbReference type="ARBA" id="ARBA00022692"/>
    </source>
</evidence>
<feature type="transmembrane region" description="Helical" evidence="5">
    <location>
        <begin position="47"/>
        <end position="67"/>
    </location>
</feature>
<feature type="transmembrane region" description="Helical" evidence="5">
    <location>
        <begin position="12"/>
        <end position="35"/>
    </location>
</feature>
<evidence type="ECO:0000256" key="5">
    <source>
        <dbReference type="SAM" id="Phobius"/>
    </source>
</evidence>
<feature type="transmembrane region" description="Helical" evidence="5">
    <location>
        <begin position="341"/>
        <end position="359"/>
    </location>
</feature>
<dbReference type="Gene3D" id="1.20.1740.10">
    <property type="entry name" value="Amino acid/polyamine transporter I"/>
    <property type="match status" value="1"/>
</dbReference>
<dbReference type="InterPro" id="IPR002293">
    <property type="entry name" value="AA/rel_permease1"/>
</dbReference>